<dbReference type="AlphaFoldDB" id="A0A0E0QFI5"/>
<organism evidence="5 6">
    <name type="scientific">Oryza rufipogon</name>
    <name type="common">Brownbeard rice</name>
    <name type="synonym">Asian wild rice</name>
    <dbReference type="NCBI Taxonomy" id="4529"/>
    <lineage>
        <taxon>Eukaryota</taxon>
        <taxon>Viridiplantae</taxon>
        <taxon>Streptophyta</taxon>
        <taxon>Embryophyta</taxon>
        <taxon>Tracheophyta</taxon>
        <taxon>Spermatophyta</taxon>
        <taxon>Magnoliopsida</taxon>
        <taxon>Liliopsida</taxon>
        <taxon>Poales</taxon>
        <taxon>Poaceae</taxon>
        <taxon>BOP clade</taxon>
        <taxon>Oryzoideae</taxon>
        <taxon>Oryzeae</taxon>
        <taxon>Oryzinae</taxon>
        <taxon>Oryza</taxon>
    </lineage>
</organism>
<accession>A0A0E0QFI5</accession>
<dbReference type="Gramene" id="ORUFI08G06480.1">
    <property type="protein sequence ID" value="ORUFI08G06480.1"/>
    <property type="gene ID" value="ORUFI08G06480"/>
</dbReference>
<dbReference type="GO" id="GO:0005788">
    <property type="term" value="C:endoplasmic reticulum lumen"/>
    <property type="evidence" value="ECO:0007669"/>
    <property type="project" value="UniProtKB-SubCell"/>
</dbReference>
<dbReference type="OMA" id="INAMVHN"/>
<protein>
    <submittedName>
        <fullName evidence="5">Uncharacterized protein</fullName>
    </submittedName>
</protein>
<evidence type="ECO:0000256" key="2">
    <source>
        <dbReference type="ARBA" id="ARBA00007381"/>
    </source>
</evidence>
<dbReference type="SUPFAM" id="SSF53067">
    <property type="entry name" value="Actin-like ATPase domain"/>
    <property type="match status" value="1"/>
</dbReference>
<reference evidence="5" key="2">
    <citation type="submission" date="2015-06" db="UniProtKB">
        <authorList>
            <consortium name="EnsemblPlants"/>
        </authorList>
    </citation>
    <scope>IDENTIFICATION</scope>
</reference>
<keyword evidence="6" id="KW-1185">Reference proteome</keyword>
<dbReference type="FunFam" id="3.30.30.30:FF:000005">
    <property type="entry name" value="Heat shock protein ssb1"/>
    <property type="match status" value="1"/>
</dbReference>
<dbReference type="HOGENOM" id="CLU_204967_0_0_1"/>
<comment type="similarity">
    <text evidence="2">Belongs to the heat shock protein 70 family.</text>
</comment>
<dbReference type="GO" id="GO:0005524">
    <property type="term" value="F:ATP binding"/>
    <property type="evidence" value="ECO:0007669"/>
    <property type="project" value="UniProtKB-KW"/>
</dbReference>
<sequence>MKLLPFAVVDRNGKPHVRVEVKDGDVRVFSPEEVSAMVLTRMKETAEAYLGEKIIIASGW</sequence>
<dbReference type="PANTHER" id="PTHR19375">
    <property type="entry name" value="HEAT SHOCK PROTEIN 70KDA"/>
    <property type="match status" value="1"/>
</dbReference>
<dbReference type="STRING" id="4529.A0A0E0QFI5"/>
<dbReference type="eggNOG" id="KOG0100">
    <property type="taxonomic scope" value="Eukaryota"/>
</dbReference>
<dbReference type="Gene3D" id="3.30.420.40">
    <property type="match status" value="1"/>
</dbReference>
<comment type="subcellular location">
    <subcellularLocation>
        <location evidence="1">Endoplasmic reticulum lumen</location>
    </subcellularLocation>
</comment>
<dbReference type="Proteomes" id="UP000008022">
    <property type="component" value="Unassembled WGS sequence"/>
</dbReference>
<evidence type="ECO:0000313" key="6">
    <source>
        <dbReference type="Proteomes" id="UP000008022"/>
    </source>
</evidence>
<proteinExistence type="inferred from homology"/>
<evidence type="ECO:0000313" key="5">
    <source>
        <dbReference type="EnsemblPlants" id="ORUFI08G06480.1"/>
    </source>
</evidence>
<dbReference type="GO" id="GO:0140662">
    <property type="term" value="F:ATP-dependent protein folding chaperone"/>
    <property type="evidence" value="ECO:0007669"/>
    <property type="project" value="InterPro"/>
</dbReference>
<evidence type="ECO:0000256" key="4">
    <source>
        <dbReference type="ARBA" id="ARBA00022840"/>
    </source>
</evidence>
<keyword evidence="3" id="KW-0547">Nucleotide-binding</keyword>
<keyword evidence="4" id="KW-0067">ATP-binding</keyword>
<evidence type="ECO:0000256" key="3">
    <source>
        <dbReference type="ARBA" id="ARBA00022741"/>
    </source>
</evidence>
<evidence type="ECO:0000256" key="1">
    <source>
        <dbReference type="ARBA" id="ARBA00004319"/>
    </source>
</evidence>
<name>A0A0E0QFI5_ORYRU</name>
<reference evidence="6" key="1">
    <citation type="submission" date="2013-06" db="EMBL/GenBank/DDBJ databases">
        <authorList>
            <person name="Zhao Q."/>
        </authorList>
    </citation>
    <scope>NUCLEOTIDE SEQUENCE</scope>
    <source>
        <strain evidence="6">cv. W1943</strain>
    </source>
</reference>
<dbReference type="EnsemblPlants" id="ORUFI08G06480.1">
    <property type="protein sequence ID" value="ORUFI08G06480.1"/>
    <property type="gene ID" value="ORUFI08G06480"/>
</dbReference>
<dbReference type="Pfam" id="PF00012">
    <property type="entry name" value="HSP70"/>
    <property type="match status" value="1"/>
</dbReference>
<dbReference type="InterPro" id="IPR043129">
    <property type="entry name" value="ATPase_NBD"/>
</dbReference>
<dbReference type="InterPro" id="IPR013126">
    <property type="entry name" value="Hsp_70_fam"/>
</dbReference>